<evidence type="ECO:0000313" key="2">
    <source>
        <dbReference type="EMBL" id="TWO68105.1"/>
    </source>
</evidence>
<sequence>MCSDCVKLAGSVASNVDERALRDQCHAIACVRTVRRVQGRAAMQGFTPASKRGDLHRNRDPPLLVEVERMFVGLGAIEHRVKSLREFGVDQLQVACYPAFGLGFMPRCLKQLMASSAQGPRPHVSLQVLSSKEVKDRVVSGLADFGLMADEVSVDGLEPTTFATFPGVVVMMKGHPLARHKQIRPEQLAELPFLALNPEDASRRRLDAKLAEHGVTLSVSIHTPYAVSVCEMALHGLGVGVINPITALDYADRGLVVRKLSVEVTFSCFLAIPAGQVLSGTAKNFLAIMRAQLQADNQKLREYLKAA</sequence>
<dbReference type="GO" id="GO:0043565">
    <property type="term" value="F:sequence-specific DNA binding"/>
    <property type="evidence" value="ECO:0007669"/>
    <property type="project" value="TreeGrafter"/>
</dbReference>
<dbReference type="InterPro" id="IPR005119">
    <property type="entry name" value="LysR_subst-bd"/>
</dbReference>
<organism evidence="2 3">
    <name type="scientific">Caenimonas sedimenti</name>
    <dbReference type="NCBI Taxonomy" id="2596921"/>
    <lineage>
        <taxon>Bacteria</taxon>
        <taxon>Pseudomonadati</taxon>
        <taxon>Pseudomonadota</taxon>
        <taxon>Betaproteobacteria</taxon>
        <taxon>Burkholderiales</taxon>
        <taxon>Comamonadaceae</taxon>
        <taxon>Caenimonas</taxon>
    </lineage>
</organism>
<proteinExistence type="predicted"/>
<evidence type="ECO:0000259" key="1">
    <source>
        <dbReference type="Pfam" id="PF03466"/>
    </source>
</evidence>
<dbReference type="EMBL" id="VOBQ01000021">
    <property type="protein sequence ID" value="TWO68105.1"/>
    <property type="molecule type" value="Genomic_DNA"/>
</dbReference>
<dbReference type="OrthoDB" id="110033at2"/>
<comment type="caution">
    <text evidence="2">The sequence shown here is derived from an EMBL/GenBank/DDBJ whole genome shotgun (WGS) entry which is preliminary data.</text>
</comment>
<dbReference type="GO" id="GO:0010628">
    <property type="term" value="P:positive regulation of gene expression"/>
    <property type="evidence" value="ECO:0007669"/>
    <property type="project" value="TreeGrafter"/>
</dbReference>
<dbReference type="Pfam" id="PF03466">
    <property type="entry name" value="LysR_substrate"/>
    <property type="match status" value="1"/>
</dbReference>
<dbReference type="PANTHER" id="PTHR30427:SF1">
    <property type="entry name" value="TRANSCRIPTIONAL ACTIVATOR PROTEIN LYSR"/>
    <property type="match status" value="1"/>
</dbReference>
<evidence type="ECO:0000313" key="3">
    <source>
        <dbReference type="Proteomes" id="UP000318199"/>
    </source>
</evidence>
<gene>
    <name evidence="2" type="ORF">FN976_23875</name>
</gene>
<protein>
    <submittedName>
        <fullName evidence="2">LysR family transcriptional regulator</fullName>
    </submittedName>
</protein>
<dbReference type="PANTHER" id="PTHR30427">
    <property type="entry name" value="TRANSCRIPTIONAL ACTIVATOR PROTEIN LYSR"/>
    <property type="match status" value="1"/>
</dbReference>
<accession>A0A562ZIG4</accession>
<dbReference type="AlphaFoldDB" id="A0A562ZIG4"/>
<feature type="domain" description="LysR substrate-binding" evidence="1">
    <location>
        <begin position="91"/>
        <end position="293"/>
    </location>
</feature>
<reference evidence="2 3" key="1">
    <citation type="submission" date="2019-07" db="EMBL/GenBank/DDBJ databases">
        <title>Caenimonas sedimenti sp. nov., isolated from activated sludge.</title>
        <authorList>
            <person name="Xu J."/>
        </authorList>
    </citation>
    <scope>NUCLEOTIDE SEQUENCE [LARGE SCALE GENOMIC DNA]</scope>
    <source>
        <strain evidence="2 3">HX-9-20</strain>
    </source>
</reference>
<dbReference type="Gene3D" id="3.40.190.290">
    <property type="match status" value="1"/>
</dbReference>
<dbReference type="Proteomes" id="UP000318199">
    <property type="component" value="Unassembled WGS sequence"/>
</dbReference>
<name>A0A562ZIG4_9BURK</name>
<dbReference type="SUPFAM" id="SSF53850">
    <property type="entry name" value="Periplasmic binding protein-like II"/>
    <property type="match status" value="1"/>
</dbReference>
<keyword evidence="3" id="KW-1185">Reference proteome</keyword>